<comment type="caution">
    <text evidence="1">The sequence shown here is derived from an EMBL/GenBank/DDBJ whole genome shotgun (WGS) entry which is preliminary data.</text>
</comment>
<organism evidence="1 2">
    <name type="scientific">Rhodoblastus sphagnicola</name>
    <dbReference type="NCBI Taxonomy" id="333368"/>
    <lineage>
        <taxon>Bacteria</taxon>
        <taxon>Pseudomonadati</taxon>
        <taxon>Pseudomonadota</taxon>
        <taxon>Alphaproteobacteria</taxon>
        <taxon>Hyphomicrobiales</taxon>
        <taxon>Rhodoblastaceae</taxon>
        <taxon>Rhodoblastus</taxon>
    </lineage>
</organism>
<accession>A0A2S6MX16</accession>
<name>A0A2S6MX16_9HYPH</name>
<sequence length="609" mass="64083">MSFSVSSTPARAAAPPDNLVFALFVLGALVLSLVFQQGRLLDVWSGGGFYDTDDAMRMVQVRDLLAGQGWYDLTQYRLNPPQGSILHWSRIVDIPLVILLKFFGLFLTPDLAERAARIVFPTLVLAVLLAGGGFAARVFAGSAMRLFGVFAVFCCGVMFWQFPPGRVDHHSVQITLLLFAVATLARAFDPAQARWAALSGACVAVSLGIGLENLPFFTALAAAPGLAFLLRGAEARGLLRRFGGGLALALIAVFLLTVGAQRWRVPACDALSISWMTPALIGAAAYFLLSFAGNFSRAGRAVLLVLAGAAALAPVVALWPDCLRPPYADVDPVLKTFWMDHIGENQTLAQNYVIAPGAAVLMAVPTLIGLACALFGVVVGRGVARARWLVLAVLLALGFVAACACLRIFSSLAPLAAVGLLAPVDAVRRALAPRGKLLAGVAASVALLAGSSFGVALAMPELEPAPEAKASPDLAWRRPDPCIDSASYRYLDDHKPGLVAGPISPGSYILAHSAMRALAAPYHRNNAGNLAALNILRAAPPQAEILARKAGVDYVLLCWATPADAAALRALSPDGLAARVEDGEIPGWLREVSPEGAPARLYQVLPPSD</sequence>
<reference evidence="1 2" key="1">
    <citation type="journal article" date="2018" name="Arch. Microbiol.">
        <title>New insights into the metabolic potential of the phototrophic purple bacterium Rhodopila globiformis DSM 161(T) from its draft genome sequence and evidence for a vanadium-dependent nitrogenase.</title>
        <authorList>
            <person name="Imhoff J.F."/>
            <person name="Rahn T."/>
            <person name="Kunzel S."/>
            <person name="Neulinger S.C."/>
        </authorList>
    </citation>
    <scope>NUCLEOTIDE SEQUENCE [LARGE SCALE GENOMIC DNA]</scope>
    <source>
        <strain evidence="1 2">DSM 16996</strain>
    </source>
</reference>
<dbReference type="OrthoDB" id="1082056at2"/>
<evidence type="ECO:0000313" key="2">
    <source>
        <dbReference type="Proteomes" id="UP000239089"/>
    </source>
</evidence>
<dbReference type="EMBL" id="NHSJ01000129">
    <property type="protein sequence ID" value="PPQ26901.1"/>
    <property type="molecule type" value="Genomic_DNA"/>
</dbReference>
<dbReference type="RefSeq" id="WP_104509951.1">
    <property type="nucleotide sequence ID" value="NZ_JACIGC010000012.1"/>
</dbReference>
<gene>
    <name evidence="1" type="ORF">CCR94_20975</name>
</gene>
<proteinExistence type="predicted"/>
<keyword evidence="2" id="KW-1185">Reference proteome</keyword>
<evidence type="ECO:0008006" key="3">
    <source>
        <dbReference type="Google" id="ProtNLM"/>
    </source>
</evidence>
<dbReference type="Proteomes" id="UP000239089">
    <property type="component" value="Unassembled WGS sequence"/>
</dbReference>
<protein>
    <recommendedName>
        <fullName evidence="3">Glycosyltransferase RgtA/B/C/D-like domain-containing protein</fullName>
    </recommendedName>
</protein>
<evidence type="ECO:0000313" key="1">
    <source>
        <dbReference type="EMBL" id="PPQ26901.1"/>
    </source>
</evidence>
<dbReference type="AlphaFoldDB" id="A0A2S6MX16"/>